<dbReference type="SUPFAM" id="SSF56112">
    <property type="entry name" value="Protein kinase-like (PK-like)"/>
    <property type="match status" value="1"/>
</dbReference>
<name>A0A562IH61_MICOL</name>
<dbReference type="InterPro" id="IPR011009">
    <property type="entry name" value="Kinase-like_dom_sf"/>
</dbReference>
<dbReference type="Gene3D" id="1.20.144.10">
    <property type="entry name" value="Phosphatidic acid phosphatase type 2/haloperoxidase"/>
    <property type="match status" value="1"/>
</dbReference>
<keyword evidence="10" id="KW-1185">Reference proteome</keyword>
<dbReference type="Pfam" id="PF03706">
    <property type="entry name" value="LPG_synthase_TM"/>
    <property type="match status" value="1"/>
</dbReference>
<gene>
    <name evidence="9" type="ORF">JD77_05406</name>
</gene>
<feature type="transmembrane region" description="Helical" evidence="7">
    <location>
        <begin position="473"/>
        <end position="492"/>
    </location>
</feature>
<evidence type="ECO:0000313" key="10">
    <source>
        <dbReference type="Proteomes" id="UP000319825"/>
    </source>
</evidence>
<evidence type="ECO:0000256" key="4">
    <source>
        <dbReference type="ARBA" id="ARBA00022989"/>
    </source>
</evidence>
<evidence type="ECO:0000256" key="3">
    <source>
        <dbReference type="ARBA" id="ARBA00022692"/>
    </source>
</evidence>
<evidence type="ECO:0000256" key="6">
    <source>
        <dbReference type="SAM" id="MobiDB-lite"/>
    </source>
</evidence>
<feature type="transmembrane region" description="Helical" evidence="7">
    <location>
        <begin position="54"/>
        <end position="75"/>
    </location>
</feature>
<keyword evidence="5 7" id="KW-0472">Membrane</keyword>
<reference evidence="9 10" key="1">
    <citation type="submission" date="2019-07" db="EMBL/GenBank/DDBJ databases">
        <title>R&amp;d 2014.</title>
        <authorList>
            <person name="Klenk H.-P."/>
        </authorList>
    </citation>
    <scope>NUCLEOTIDE SEQUENCE [LARGE SCALE GENOMIC DNA]</scope>
    <source>
        <strain evidence="9 10">DSM 43868</strain>
    </source>
</reference>
<feature type="domain" description="Phosphatidic acid phosphatase type 2/haloperoxidase" evidence="8">
    <location>
        <begin position="90"/>
        <end position="193"/>
    </location>
</feature>
<feature type="compositionally biased region" description="Low complexity" evidence="6">
    <location>
        <begin position="816"/>
        <end position="827"/>
    </location>
</feature>
<dbReference type="PANTHER" id="PTHR39087">
    <property type="entry name" value="UPF0104 MEMBRANE PROTEIN MJ1595"/>
    <property type="match status" value="1"/>
</dbReference>
<feature type="transmembrane region" description="Helical" evidence="7">
    <location>
        <begin position="624"/>
        <end position="643"/>
    </location>
</feature>
<organism evidence="9 10">
    <name type="scientific">Micromonospora olivasterospora</name>
    <dbReference type="NCBI Taxonomy" id="1880"/>
    <lineage>
        <taxon>Bacteria</taxon>
        <taxon>Bacillati</taxon>
        <taxon>Actinomycetota</taxon>
        <taxon>Actinomycetes</taxon>
        <taxon>Micromonosporales</taxon>
        <taxon>Micromonosporaceae</taxon>
        <taxon>Micromonospora</taxon>
    </lineage>
</organism>
<evidence type="ECO:0000256" key="1">
    <source>
        <dbReference type="ARBA" id="ARBA00004651"/>
    </source>
</evidence>
<comment type="caution">
    <text evidence="9">The sequence shown here is derived from an EMBL/GenBank/DDBJ whole genome shotgun (WGS) entry which is preliminary data.</text>
</comment>
<dbReference type="AlphaFoldDB" id="A0A562IH61"/>
<feature type="transmembrane region" description="Helical" evidence="7">
    <location>
        <begin position="126"/>
        <end position="144"/>
    </location>
</feature>
<evidence type="ECO:0000256" key="7">
    <source>
        <dbReference type="SAM" id="Phobius"/>
    </source>
</evidence>
<dbReference type="SMART" id="SM00014">
    <property type="entry name" value="acidPPc"/>
    <property type="match status" value="1"/>
</dbReference>
<feature type="compositionally biased region" description="Low complexity" evidence="6">
    <location>
        <begin position="794"/>
        <end position="806"/>
    </location>
</feature>
<comment type="subcellular location">
    <subcellularLocation>
        <location evidence="1">Cell membrane</location>
        <topology evidence="1">Multi-pass membrane protein</topology>
    </subcellularLocation>
</comment>
<proteinExistence type="predicted"/>
<keyword evidence="2" id="KW-1003">Cell membrane</keyword>
<dbReference type="Pfam" id="PF01569">
    <property type="entry name" value="PAP2"/>
    <property type="match status" value="1"/>
</dbReference>
<feature type="transmembrane region" description="Helical" evidence="7">
    <location>
        <begin position="87"/>
        <end position="106"/>
    </location>
</feature>
<dbReference type="SUPFAM" id="SSF48317">
    <property type="entry name" value="Acid phosphatase/Vanadium-dependent haloperoxidase"/>
    <property type="match status" value="1"/>
</dbReference>
<feature type="region of interest" description="Disordered" evidence="6">
    <location>
        <begin position="786"/>
        <end position="827"/>
    </location>
</feature>
<sequence length="827" mass="86950">MARTHRPAPALLVDLAASAALLVVLSLAVRHRPAALWERDLFTLLNRLPAGVTPALVVVMQAGSYPAVFGAAVVAGALRRVALARDLLLAGNLGYWLAIAVRAAVARERPAALLPDVRLHEAVTGALGYPSGHVAVATALCLVAARAGGARWRRPLWALIVLVAAARVHVGAHLPADAVGGFLVGWLAVSLTRLAAGEVGPDRSAARVRRSLAGHGLDVARLEPLAGDARGSRPWRAVTAAGRRLFVKVTGGEQRDADWVYTLYRRLRYRRVADEPPYVDAKQKYEHEAYLILLARRAGVRVPALVATATAPGGDALLVQEFVDAAPLGGTPGPVPLAAVADACRQVALLHRAGLAHGDLRADNILVGGRTAHLVGLGRGTDDARADQRARDVVELLVALAGRVHPAAVVEAAVAELGPAHVADGLPYLQRPALSRAGRAVLRRRPGLLDQLRAEILRRCPDRADRLARIVRITPRGIALVLVLGLLVHLLLPQVGQVRTALHLIAHADPAAVAGTLLASAATFVLSAVVLRLAVADRVPLGEATVVQVAASFANRLAPGAVGGAALSLRYLHQRGVGGAEAATAVAVSRLAGVVSVAALLPVLLPFARRPAGALTNAAAGRTLPVLLGVVAVLLAAAVALAAPRVRRRGAPRSRARAPPCAPWPAGSAWRGSWRRRWRSLLPTASACTSRCSPSAITWTCGCWPRRSWCAWWGRAWPRRRRRRAGSAPPRPPWRPGCCCTGWPPTPPSPPSWSTGSRPSGYPPCPVTSPSGPCCAGGCCDRRSGRVTGRRTAGRPPSSSRAPSPGGRRRARRTRTPATARPVRAAR</sequence>
<dbReference type="PANTHER" id="PTHR39087:SF2">
    <property type="entry name" value="UPF0104 MEMBRANE PROTEIN MJ1595"/>
    <property type="match status" value="1"/>
</dbReference>
<feature type="transmembrane region" description="Helical" evidence="7">
    <location>
        <begin position="156"/>
        <end position="172"/>
    </location>
</feature>
<feature type="transmembrane region" description="Helical" evidence="7">
    <location>
        <begin position="512"/>
        <end position="535"/>
    </location>
</feature>
<dbReference type="CDD" id="cd01610">
    <property type="entry name" value="PAP2_like"/>
    <property type="match status" value="1"/>
</dbReference>
<protein>
    <submittedName>
        <fullName evidence="9">PAP2 superfamily protein</fullName>
    </submittedName>
</protein>
<feature type="transmembrane region" description="Helical" evidence="7">
    <location>
        <begin position="178"/>
        <end position="196"/>
    </location>
</feature>
<dbReference type="Proteomes" id="UP000319825">
    <property type="component" value="Unassembled WGS sequence"/>
</dbReference>
<keyword evidence="4 7" id="KW-1133">Transmembrane helix</keyword>
<dbReference type="GO" id="GO:0005886">
    <property type="term" value="C:plasma membrane"/>
    <property type="evidence" value="ECO:0007669"/>
    <property type="project" value="UniProtKB-SubCell"/>
</dbReference>
<dbReference type="InterPro" id="IPR000326">
    <property type="entry name" value="PAP2/HPO"/>
</dbReference>
<evidence type="ECO:0000256" key="5">
    <source>
        <dbReference type="ARBA" id="ARBA00023136"/>
    </source>
</evidence>
<evidence type="ECO:0000256" key="2">
    <source>
        <dbReference type="ARBA" id="ARBA00022475"/>
    </source>
</evidence>
<accession>A0A562IH61</accession>
<evidence type="ECO:0000313" key="9">
    <source>
        <dbReference type="EMBL" id="TWH70381.1"/>
    </source>
</evidence>
<dbReference type="InterPro" id="IPR022791">
    <property type="entry name" value="L-PG_synthase/AglD"/>
</dbReference>
<feature type="transmembrane region" description="Helical" evidence="7">
    <location>
        <begin position="582"/>
        <end position="604"/>
    </location>
</feature>
<keyword evidence="3 7" id="KW-0812">Transmembrane</keyword>
<dbReference type="EMBL" id="VLKE01000001">
    <property type="protein sequence ID" value="TWH70381.1"/>
    <property type="molecule type" value="Genomic_DNA"/>
</dbReference>
<dbReference type="InterPro" id="IPR036938">
    <property type="entry name" value="PAP2/HPO_sf"/>
</dbReference>
<evidence type="ECO:0000259" key="8">
    <source>
        <dbReference type="SMART" id="SM00014"/>
    </source>
</evidence>